<comment type="cofactor">
    <cofactor evidence="5">
        <name>FAD</name>
        <dbReference type="ChEBI" id="CHEBI:57692"/>
    </cofactor>
</comment>
<dbReference type="Proteomes" id="UP001597010">
    <property type="component" value="Unassembled WGS sequence"/>
</dbReference>
<keyword evidence="3 5" id="KW-0560">Oxidoreductase</keyword>
<feature type="binding site" evidence="5">
    <location>
        <position position="51"/>
    </location>
    <ligand>
        <name>FAD</name>
        <dbReference type="ChEBI" id="CHEBI:57692"/>
    </ligand>
</feature>
<protein>
    <recommendedName>
        <fullName evidence="5">Flavin-dependent monooxygenase</fullName>
    </recommendedName>
    <alternativeName>
        <fullName evidence="5">TetX monooxygenase</fullName>
        <shortName evidence="5">TetX</shortName>
        <ecNumber evidence="5">1.14.13.-</ecNumber>
    </alternativeName>
</protein>
<keyword evidence="1 5" id="KW-0285">Flavoprotein</keyword>
<name>A0ABW3APT3_9SPHI</name>
<keyword evidence="8" id="KW-1185">Reference proteome</keyword>
<gene>
    <name evidence="7" type="ORF">ACFQZX_05250</name>
</gene>
<comment type="function">
    <text evidence="5">An FAD-requiring monooxygenase active on some tetracycline antibiotic derivatives, which leads to their inactivation. Hydroxylates carbon 11a of tetracycline and some analogs.</text>
</comment>
<comment type="caution">
    <text evidence="7">The sequence shown here is derived from an EMBL/GenBank/DDBJ whole genome shotgun (WGS) entry which is preliminary data.</text>
</comment>
<keyword evidence="5" id="KW-0521">NADP</keyword>
<evidence type="ECO:0000256" key="1">
    <source>
        <dbReference type="ARBA" id="ARBA00022630"/>
    </source>
</evidence>
<dbReference type="PRINTS" id="PR00420">
    <property type="entry name" value="RNGMNOXGNASE"/>
</dbReference>
<dbReference type="SUPFAM" id="SSF51905">
    <property type="entry name" value="FAD/NAD(P)-binding domain"/>
    <property type="match status" value="1"/>
</dbReference>
<dbReference type="InterPro" id="IPR043683">
    <property type="entry name" value="TetX_monooxygenase"/>
</dbReference>
<feature type="binding site" evidence="5">
    <location>
        <position position="301"/>
    </location>
    <ligand>
        <name>FAD</name>
        <dbReference type="ChEBI" id="CHEBI:57692"/>
    </ligand>
</feature>
<dbReference type="HAMAP" id="MF_00845">
    <property type="entry name" value="TetX_monooxygenase"/>
    <property type="match status" value="1"/>
</dbReference>
<proteinExistence type="inferred from homology"/>
<reference evidence="8" key="1">
    <citation type="journal article" date="2019" name="Int. J. Syst. Evol. Microbiol.">
        <title>The Global Catalogue of Microorganisms (GCM) 10K type strain sequencing project: providing services to taxonomists for standard genome sequencing and annotation.</title>
        <authorList>
            <consortium name="The Broad Institute Genomics Platform"/>
            <consortium name="The Broad Institute Genome Sequencing Center for Infectious Disease"/>
            <person name="Wu L."/>
            <person name="Ma J."/>
        </authorList>
    </citation>
    <scope>NUCLEOTIDE SEQUENCE [LARGE SCALE GENOMIC DNA]</scope>
    <source>
        <strain evidence="8">CCUG 61484</strain>
    </source>
</reference>
<dbReference type="InterPro" id="IPR002938">
    <property type="entry name" value="FAD-bd"/>
</dbReference>
<evidence type="ECO:0000313" key="8">
    <source>
        <dbReference type="Proteomes" id="UP001597010"/>
    </source>
</evidence>
<comment type="subunit">
    <text evidence="5">Monomer.</text>
</comment>
<comment type="subcellular location">
    <subcellularLocation>
        <location evidence="5">Cytoplasm</location>
    </subcellularLocation>
</comment>
<sequence length="385" mass="42266">MKAIKNKTIAIVGGGPGGLTLARLLQMRGADVKVYERDSNRKVRVQGATLDLHHDSGLLALENAGLMDAFKANYRPGADVMCITDKYANVLLKEYAGSEGEAFRPEIDRGPLRDILLDSLQDNTVVWGSQFLNMVQTGNGWELSFKNGTTATADMVIAADGANSRIRPYITSIKPFYTGYCAIEGAVYNSATAIPKIHKILNGGKIFALSDARTLIVASKGDGSAVFYCGFKAEEKWAATSGINFTNNVEVKAWFANEFGGWTAWHELFEQAEPKFIVRPQYCMPPDQTWKSQANLTMLGDAAHLMPPYAGEGVNMAMLDALELANCLTDPQFADTQTAIEHFEIHMRERARETAQMTLQQTDLMHSDNGLDSMLNFFGGTLNVQ</sequence>
<comment type="similarity">
    <text evidence="5">Belongs to the aromatic-ring hydroxylase family. TetX subfamily.</text>
</comment>
<keyword evidence="5" id="KW-0963">Cytoplasm</keyword>
<evidence type="ECO:0000256" key="4">
    <source>
        <dbReference type="ARBA" id="ARBA00023033"/>
    </source>
</evidence>
<organism evidence="7 8">
    <name type="scientific">Mucilaginibacter litoreus</name>
    <dbReference type="NCBI Taxonomy" id="1048221"/>
    <lineage>
        <taxon>Bacteria</taxon>
        <taxon>Pseudomonadati</taxon>
        <taxon>Bacteroidota</taxon>
        <taxon>Sphingobacteriia</taxon>
        <taxon>Sphingobacteriales</taxon>
        <taxon>Sphingobacteriaceae</taxon>
        <taxon>Mucilaginibacter</taxon>
    </lineage>
</organism>
<comment type="domain">
    <text evidence="5">Consists of an N-terminal FAD-binding domain with a Rossman fold and a C-terminal substrate-binding domain.</text>
</comment>
<dbReference type="EC" id="1.14.13.-" evidence="5"/>
<dbReference type="PANTHER" id="PTHR46972">
    <property type="entry name" value="MONOOXYGENASE ASQM-RELATED"/>
    <property type="match status" value="1"/>
</dbReference>
<dbReference type="EMBL" id="JBHTHZ010000002">
    <property type="protein sequence ID" value="MFD0793012.1"/>
    <property type="molecule type" value="Genomic_DNA"/>
</dbReference>
<dbReference type="RefSeq" id="WP_377112175.1">
    <property type="nucleotide sequence ID" value="NZ_JBHTHZ010000002.1"/>
</dbReference>
<evidence type="ECO:0000256" key="2">
    <source>
        <dbReference type="ARBA" id="ARBA00022827"/>
    </source>
</evidence>
<evidence type="ECO:0000256" key="3">
    <source>
        <dbReference type="ARBA" id="ARBA00023002"/>
    </source>
</evidence>
<dbReference type="Gene3D" id="3.50.50.60">
    <property type="entry name" value="FAD/NAD(P)-binding domain"/>
    <property type="match status" value="1"/>
</dbReference>
<feature type="binding site" evidence="5">
    <location>
        <position position="109"/>
    </location>
    <ligand>
        <name>FAD</name>
        <dbReference type="ChEBI" id="CHEBI:57692"/>
    </ligand>
</feature>
<feature type="binding site" evidence="5">
    <location>
        <position position="44"/>
    </location>
    <ligand>
        <name>NADPH</name>
        <dbReference type="ChEBI" id="CHEBI:57783"/>
    </ligand>
</feature>
<keyword evidence="4 5" id="KW-0503">Monooxygenase</keyword>
<accession>A0ABW3APT3</accession>
<dbReference type="Pfam" id="PF01494">
    <property type="entry name" value="FAD_binding_3"/>
    <property type="match status" value="1"/>
</dbReference>
<dbReference type="InterPro" id="IPR036188">
    <property type="entry name" value="FAD/NAD-bd_sf"/>
</dbReference>
<dbReference type="PANTHER" id="PTHR46972:SF1">
    <property type="entry name" value="FAD DEPENDENT OXIDOREDUCTASE DOMAIN-CONTAINING PROTEIN"/>
    <property type="match status" value="1"/>
</dbReference>
<keyword evidence="5" id="KW-0547">Nucleotide-binding</keyword>
<feature type="domain" description="FAD-binding" evidence="6">
    <location>
        <begin position="9"/>
        <end position="329"/>
    </location>
</feature>
<evidence type="ECO:0000256" key="5">
    <source>
        <dbReference type="HAMAP-Rule" id="MF_00845"/>
    </source>
</evidence>
<evidence type="ECO:0000313" key="7">
    <source>
        <dbReference type="EMBL" id="MFD0793012.1"/>
    </source>
</evidence>
<keyword evidence="2 5" id="KW-0274">FAD</keyword>
<comment type="catalytic activity">
    <reaction evidence="5">
        <text>a tetracycline + NADPH + O2 + H(+) = an 11a-hydroxytetracycline + NADP(+) + H2O</text>
        <dbReference type="Rhea" id="RHEA:61444"/>
        <dbReference type="ChEBI" id="CHEBI:15377"/>
        <dbReference type="ChEBI" id="CHEBI:15378"/>
        <dbReference type="ChEBI" id="CHEBI:15379"/>
        <dbReference type="ChEBI" id="CHEBI:57783"/>
        <dbReference type="ChEBI" id="CHEBI:58349"/>
        <dbReference type="ChEBI" id="CHEBI:144644"/>
        <dbReference type="ChEBI" id="CHEBI:144645"/>
    </reaction>
</comment>
<evidence type="ECO:0000259" key="6">
    <source>
        <dbReference type="Pfam" id="PF01494"/>
    </source>
</evidence>